<dbReference type="Pfam" id="PF02597">
    <property type="entry name" value="ThiS"/>
    <property type="match status" value="1"/>
</dbReference>
<name>A0A291G9N8_9RHOB</name>
<dbReference type="Gene3D" id="3.10.20.30">
    <property type="match status" value="1"/>
</dbReference>
<proteinExistence type="predicted"/>
<sequence length="65" mass="6947">MRIELNGQSVETTVPTLAALITEQNYEARSVASAVDGQFVPRDAREGINLTAGMKIELLSPMQGG</sequence>
<accession>A0A291G9N8</accession>
<gene>
    <name evidence="1" type="primary">thiS</name>
    <name evidence="1" type="ORF">CEW89_04340</name>
</gene>
<dbReference type="InterPro" id="IPR003749">
    <property type="entry name" value="ThiS/MoaD-like"/>
</dbReference>
<evidence type="ECO:0000313" key="2">
    <source>
        <dbReference type="Proteomes" id="UP000217935"/>
    </source>
</evidence>
<protein>
    <submittedName>
        <fullName evidence="1">Thiamine biosynthesis protein ThiS</fullName>
    </submittedName>
</protein>
<dbReference type="InterPro" id="IPR012675">
    <property type="entry name" value="Beta-grasp_dom_sf"/>
</dbReference>
<dbReference type="STRING" id="1758178.GCA_001550095_02708"/>
<dbReference type="InterPro" id="IPR016155">
    <property type="entry name" value="Mopterin_synth/thiamin_S_b"/>
</dbReference>
<reference evidence="1 2" key="1">
    <citation type="submission" date="2017-06" db="EMBL/GenBank/DDBJ databases">
        <title>Celeribacter sp. TSPH2 complete genome sequence.</title>
        <authorList>
            <person name="Woo J.-H."/>
            <person name="Kim H.-S."/>
        </authorList>
    </citation>
    <scope>NUCLEOTIDE SEQUENCE [LARGE SCALE GENOMIC DNA]</scope>
    <source>
        <strain evidence="1 2">TSPH2</strain>
    </source>
</reference>
<dbReference type="AlphaFoldDB" id="A0A291G9N8"/>
<dbReference type="NCBIfam" id="TIGR01683">
    <property type="entry name" value="thiS"/>
    <property type="match status" value="1"/>
</dbReference>
<keyword evidence="2" id="KW-1185">Reference proteome</keyword>
<dbReference type="CDD" id="cd00565">
    <property type="entry name" value="Ubl_ThiS"/>
    <property type="match status" value="1"/>
</dbReference>
<dbReference type="KEGG" id="ceh:CEW89_04340"/>
<dbReference type="Proteomes" id="UP000217935">
    <property type="component" value="Chromosome"/>
</dbReference>
<dbReference type="InterPro" id="IPR010035">
    <property type="entry name" value="Thi_S"/>
</dbReference>
<dbReference type="RefSeq" id="WP_096805030.1">
    <property type="nucleotide sequence ID" value="NZ_CP022196.1"/>
</dbReference>
<dbReference type="OrthoDB" id="197113at2"/>
<evidence type="ECO:0000313" key="1">
    <source>
        <dbReference type="EMBL" id="ATG46858.1"/>
    </source>
</evidence>
<dbReference type="SUPFAM" id="SSF54285">
    <property type="entry name" value="MoaD/ThiS"/>
    <property type="match status" value="1"/>
</dbReference>
<organism evidence="1 2">
    <name type="scientific">Celeribacter ethanolicus</name>
    <dbReference type="NCBI Taxonomy" id="1758178"/>
    <lineage>
        <taxon>Bacteria</taxon>
        <taxon>Pseudomonadati</taxon>
        <taxon>Pseudomonadota</taxon>
        <taxon>Alphaproteobacteria</taxon>
        <taxon>Rhodobacterales</taxon>
        <taxon>Roseobacteraceae</taxon>
        <taxon>Celeribacter</taxon>
    </lineage>
</organism>
<dbReference type="EMBL" id="CP022196">
    <property type="protein sequence ID" value="ATG46858.1"/>
    <property type="molecule type" value="Genomic_DNA"/>
</dbReference>